<keyword evidence="3" id="KW-0072">Autophagy</keyword>
<dbReference type="Gene3D" id="2.130.10.10">
    <property type="entry name" value="YVTN repeat-like/Quinoprotein amine dehydrogenase"/>
    <property type="match status" value="1"/>
</dbReference>
<keyword evidence="1" id="KW-0853">WD repeat</keyword>
<dbReference type="Proteomes" id="UP001175271">
    <property type="component" value="Unassembled WGS sequence"/>
</dbReference>
<dbReference type="AlphaFoldDB" id="A0AA39I1S8"/>
<evidence type="ECO:0000256" key="2">
    <source>
        <dbReference type="ARBA" id="ARBA00022737"/>
    </source>
</evidence>
<evidence type="ECO:0000256" key="3">
    <source>
        <dbReference type="ARBA" id="ARBA00023006"/>
    </source>
</evidence>
<reference evidence="5" key="1">
    <citation type="submission" date="2023-06" db="EMBL/GenBank/DDBJ databases">
        <title>Genomic analysis of the entomopathogenic nematode Steinernema hermaphroditum.</title>
        <authorList>
            <person name="Schwarz E.M."/>
            <person name="Heppert J.K."/>
            <person name="Baniya A."/>
            <person name="Schwartz H.T."/>
            <person name="Tan C.-H."/>
            <person name="Antoshechkin I."/>
            <person name="Sternberg P.W."/>
            <person name="Goodrich-Blair H."/>
            <person name="Dillman A.R."/>
        </authorList>
    </citation>
    <scope>NUCLEOTIDE SEQUENCE</scope>
    <source>
        <strain evidence="5">PS9179</strain>
        <tissue evidence="5">Whole animal</tissue>
    </source>
</reference>
<dbReference type="InterPro" id="IPR001680">
    <property type="entry name" value="WD40_rpt"/>
</dbReference>
<keyword evidence="2" id="KW-0677">Repeat</keyword>
<evidence type="ECO:0000313" key="5">
    <source>
        <dbReference type="EMBL" id="KAK0416226.1"/>
    </source>
</evidence>
<proteinExistence type="inferred from homology"/>
<evidence type="ECO:0000313" key="6">
    <source>
        <dbReference type="Proteomes" id="UP001175271"/>
    </source>
</evidence>
<dbReference type="GO" id="GO:0006914">
    <property type="term" value="P:autophagy"/>
    <property type="evidence" value="ECO:0007669"/>
    <property type="project" value="UniProtKB-KW"/>
</dbReference>
<comment type="similarity">
    <text evidence="4">Belongs to the WD repeat PROPPIN family.</text>
</comment>
<comment type="caution">
    <text evidence="5">The sequence shown here is derived from an EMBL/GenBank/DDBJ whole genome shotgun (WGS) entry which is preliminary data.</text>
</comment>
<accession>A0AA39I1S8</accession>
<dbReference type="PANTHER" id="PTHR11227">
    <property type="entry name" value="WD-REPEAT PROTEIN INTERACTING WITH PHOSPHOINOSIDES WIPI -RELATED"/>
    <property type="match status" value="1"/>
</dbReference>
<gene>
    <name evidence="5" type="ORF">QR680_012359</name>
</gene>
<evidence type="ECO:0000256" key="4">
    <source>
        <dbReference type="ARBA" id="ARBA00025740"/>
    </source>
</evidence>
<sequence length="340" mass="37542">MMENMACGVLSVNFNQDSGCFGCGCSTGFRVYNVDPLKQIHSVHLNGGISIVEMLFRCNYIALVGGGPTPAFTPNRVVIWECIKEKPVIELELPSEVRAVRLRRDRIIAVLDSTIHVYSFVESPKRLHVLETWPNVQGLCTLSPMGEAVLAFPSSTTAGSVHVLSLAKPDAPRHIIDAHQSQIVAMALSNDGLKLATASEKGTLVRVFDTKSNEKLNELRRGTNNARIFSLNFNAEASMVCVSSDHSTIHLFSLQKPLKRSNSKKLENYIKGEVSFSRFHIQPTATKNKLPAIVSKCAFSAEPNSIVVVMTDGSYYKFHFDAEKGQCTRQTYSLFLEMGN</sequence>
<dbReference type="InterPro" id="IPR015943">
    <property type="entry name" value="WD40/YVTN_repeat-like_dom_sf"/>
</dbReference>
<dbReference type="SMART" id="SM00320">
    <property type="entry name" value="WD40"/>
    <property type="match status" value="3"/>
</dbReference>
<name>A0AA39I1S8_9BILA</name>
<dbReference type="InterPro" id="IPR036322">
    <property type="entry name" value="WD40_repeat_dom_sf"/>
</dbReference>
<dbReference type="InterPro" id="IPR048720">
    <property type="entry name" value="PROPPIN"/>
</dbReference>
<organism evidence="5 6">
    <name type="scientific">Steinernema hermaphroditum</name>
    <dbReference type="NCBI Taxonomy" id="289476"/>
    <lineage>
        <taxon>Eukaryota</taxon>
        <taxon>Metazoa</taxon>
        <taxon>Ecdysozoa</taxon>
        <taxon>Nematoda</taxon>
        <taxon>Chromadorea</taxon>
        <taxon>Rhabditida</taxon>
        <taxon>Tylenchina</taxon>
        <taxon>Panagrolaimomorpha</taxon>
        <taxon>Strongyloidoidea</taxon>
        <taxon>Steinernematidae</taxon>
        <taxon>Steinernema</taxon>
    </lineage>
</organism>
<dbReference type="SUPFAM" id="SSF50978">
    <property type="entry name" value="WD40 repeat-like"/>
    <property type="match status" value="1"/>
</dbReference>
<dbReference type="GO" id="GO:0005737">
    <property type="term" value="C:cytoplasm"/>
    <property type="evidence" value="ECO:0007669"/>
    <property type="project" value="UniProtKB-ARBA"/>
</dbReference>
<protein>
    <recommendedName>
        <fullName evidence="7">WD repeat domain phosphoinositide-interacting protein 3</fullName>
    </recommendedName>
</protein>
<dbReference type="EMBL" id="JAUCMV010000002">
    <property type="protein sequence ID" value="KAK0416226.1"/>
    <property type="molecule type" value="Genomic_DNA"/>
</dbReference>
<evidence type="ECO:0000256" key="1">
    <source>
        <dbReference type="ARBA" id="ARBA00022574"/>
    </source>
</evidence>
<dbReference type="Pfam" id="PF21032">
    <property type="entry name" value="PROPPIN"/>
    <property type="match status" value="1"/>
</dbReference>
<keyword evidence="6" id="KW-1185">Reference proteome</keyword>
<evidence type="ECO:0008006" key="7">
    <source>
        <dbReference type="Google" id="ProtNLM"/>
    </source>
</evidence>